<keyword evidence="5" id="KW-1185">Reference proteome</keyword>
<feature type="signal peptide" evidence="2">
    <location>
        <begin position="1"/>
        <end position="21"/>
    </location>
</feature>
<dbReference type="InterPro" id="IPR037045">
    <property type="entry name" value="S8pro/Inhibitor_I9_sf"/>
</dbReference>
<dbReference type="Gene3D" id="3.30.70.80">
    <property type="entry name" value="Peptidase S8 propeptide/proteinase inhibitor I9"/>
    <property type="match status" value="1"/>
</dbReference>
<evidence type="ECO:0000259" key="3">
    <source>
        <dbReference type="Pfam" id="PF05922"/>
    </source>
</evidence>
<protein>
    <recommendedName>
        <fullName evidence="3">Inhibitor I9 domain-containing protein</fullName>
    </recommendedName>
</protein>
<evidence type="ECO:0000256" key="2">
    <source>
        <dbReference type="SAM" id="SignalP"/>
    </source>
</evidence>
<name>A0A0L8LG76_9ACTN</name>
<dbReference type="PATRIC" id="fig|67356.5.peg.2561"/>
<proteinExistence type="predicted"/>
<organism evidence="4 5">
    <name type="scientific">Streptomyces resistomycificus</name>
    <dbReference type="NCBI Taxonomy" id="67356"/>
    <lineage>
        <taxon>Bacteria</taxon>
        <taxon>Bacillati</taxon>
        <taxon>Actinomycetota</taxon>
        <taxon>Actinomycetes</taxon>
        <taxon>Kitasatosporales</taxon>
        <taxon>Streptomycetaceae</taxon>
        <taxon>Streptomyces</taxon>
        <taxon>Streptomyces aurantiacus group</taxon>
    </lineage>
</organism>
<keyword evidence="2" id="KW-0732">Signal</keyword>
<sequence length="149" mass="14855">MGALLIPVLAGTLVFSGAVLPALSEAPAAGQQNDSGIYVVQLSDTSAAYDDGALDAVPDGKKLHAYHYTAHGFTARLTGEQAAALGALPCVTSVTRSTLEEPPSSVPANQGHDLAPPAPSPAPLPAPSPPTHHGEVPAPAPQSMGGQPA</sequence>
<dbReference type="EMBL" id="LGUS01000116">
    <property type="protein sequence ID" value="KOG37109.1"/>
    <property type="molecule type" value="Genomic_DNA"/>
</dbReference>
<gene>
    <name evidence="4" type="ORF">ADK37_11860</name>
</gene>
<accession>A0A0L8LG76</accession>
<comment type="caution">
    <text evidence="4">The sequence shown here is derived from an EMBL/GenBank/DDBJ whole genome shotgun (WGS) entry which is preliminary data.</text>
</comment>
<evidence type="ECO:0000313" key="5">
    <source>
        <dbReference type="Proteomes" id="UP000037251"/>
    </source>
</evidence>
<dbReference type="RefSeq" id="WP_030038049.1">
    <property type="nucleotide sequence ID" value="NZ_KL575586.1"/>
</dbReference>
<evidence type="ECO:0000313" key="4">
    <source>
        <dbReference type="EMBL" id="KOG37109.1"/>
    </source>
</evidence>
<dbReference type="AlphaFoldDB" id="A0A0L8LG76"/>
<feature type="compositionally biased region" description="Pro residues" evidence="1">
    <location>
        <begin position="116"/>
        <end position="130"/>
    </location>
</feature>
<evidence type="ECO:0000256" key="1">
    <source>
        <dbReference type="SAM" id="MobiDB-lite"/>
    </source>
</evidence>
<dbReference type="Pfam" id="PF05922">
    <property type="entry name" value="Inhibitor_I9"/>
    <property type="match status" value="1"/>
</dbReference>
<feature type="region of interest" description="Disordered" evidence="1">
    <location>
        <begin position="95"/>
        <end position="149"/>
    </location>
</feature>
<dbReference type="InterPro" id="IPR010259">
    <property type="entry name" value="S8pro/Inhibitor_I9"/>
</dbReference>
<dbReference type="Proteomes" id="UP000037251">
    <property type="component" value="Unassembled WGS sequence"/>
</dbReference>
<reference evidence="5" key="1">
    <citation type="submission" date="2015-07" db="EMBL/GenBank/DDBJ databases">
        <authorList>
            <person name="Ju K.-S."/>
            <person name="Doroghazi J.R."/>
            <person name="Metcalf W.W."/>
        </authorList>
    </citation>
    <scope>NUCLEOTIDE SEQUENCE [LARGE SCALE GENOMIC DNA]</scope>
    <source>
        <strain evidence="5">NRRL 2290</strain>
    </source>
</reference>
<feature type="chain" id="PRO_5044367050" description="Inhibitor I9 domain-containing protein" evidence="2">
    <location>
        <begin position="22"/>
        <end position="149"/>
    </location>
</feature>
<feature type="domain" description="Inhibitor I9" evidence="3">
    <location>
        <begin position="59"/>
        <end position="98"/>
    </location>
</feature>